<gene>
    <name evidence="1" type="ORF">Cboi01_000379600</name>
</gene>
<evidence type="ECO:0000313" key="2">
    <source>
        <dbReference type="Proteomes" id="UP001165101"/>
    </source>
</evidence>
<evidence type="ECO:0000313" key="1">
    <source>
        <dbReference type="EMBL" id="GME95177.1"/>
    </source>
</evidence>
<organism evidence="1 2">
    <name type="scientific">Candida boidinii</name>
    <name type="common">Yeast</name>
    <dbReference type="NCBI Taxonomy" id="5477"/>
    <lineage>
        <taxon>Eukaryota</taxon>
        <taxon>Fungi</taxon>
        <taxon>Dikarya</taxon>
        <taxon>Ascomycota</taxon>
        <taxon>Saccharomycotina</taxon>
        <taxon>Pichiomycetes</taxon>
        <taxon>Pichiales</taxon>
        <taxon>Pichiaceae</taxon>
        <taxon>Ogataea</taxon>
        <taxon>Ogataea/Candida clade</taxon>
    </lineage>
</organism>
<comment type="caution">
    <text evidence="1">The sequence shown here is derived from an EMBL/GenBank/DDBJ whole genome shotgun (WGS) entry which is preliminary data.</text>
</comment>
<protein>
    <submittedName>
        <fullName evidence="1">Unnamed protein product</fullName>
    </submittedName>
</protein>
<dbReference type="EMBL" id="BSXV01002211">
    <property type="protein sequence ID" value="GME95177.1"/>
    <property type="molecule type" value="Genomic_DNA"/>
</dbReference>
<sequence>MSGGDSKTPTGQPSFGRRTWDEKEYAKRAFERRQKRLEDKNTEIIKDGNVKINDYYKNRKSQIQKIENQNKISLVNSFYSKNAGFYCETCNRKFQDNLKYVDHLNSPEHLEKLGFSKEDFKIQKDFTLDEIKERLEFLKNEKLKSASDQGKWIDLNERIKLRKIVEEKEREKRKLKRQRKKQKLENDISDNAASGIVSYSNDEAEDGESGNKMMEIMGFSKFGS</sequence>
<dbReference type="Proteomes" id="UP001165101">
    <property type="component" value="Unassembled WGS sequence"/>
</dbReference>
<name>A0ACB5TUH5_CANBO</name>
<accession>A0ACB5TUH5</accession>
<proteinExistence type="predicted"/>
<reference evidence="1" key="1">
    <citation type="submission" date="2023-04" db="EMBL/GenBank/DDBJ databases">
        <title>Candida boidinii NBRC 1967.</title>
        <authorList>
            <person name="Ichikawa N."/>
            <person name="Sato H."/>
            <person name="Tonouchi N."/>
        </authorList>
    </citation>
    <scope>NUCLEOTIDE SEQUENCE</scope>
    <source>
        <strain evidence="1">NBRC 1967</strain>
    </source>
</reference>
<keyword evidence="2" id="KW-1185">Reference proteome</keyword>